<dbReference type="InterPro" id="IPR040401">
    <property type="entry name" value="CCDC162"/>
</dbReference>
<gene>
    <name evidence="1" type="primary">ORF28001</name>
</gene>
<evidence type="ECO:0000313" key="1">
    <source>
        <dbReference type="EMBL" id="CEK56583.1"/>
    </source>
</evidence>
<accession>A0A0B6YK41</accession>
<reference evidence="1" key="1">
    <citation type="submission" date="2014-12" db="EMBL/GenBank/DDBJ databases">
        <title>Insight into the proteome of Arion vulgaris.</title>
        <authorList>
            <person name="Aradska J."/>
            <person name="Bulat T."/>
            <person name="Smidak R."/>
            <person name="Sarate P."/>
            <person name="Gangsoo J."/>
            <person name="Sialana F."/>
            <person name="Bilban M."/>
            <person name="Lubec G."/>
        </authorList>
    </citation>
    <scope>NUCLEOTIDE SEQUENCE</scope>
    <source>
        <tissue evidence="1">Skin</tissue>
    </source>
</reference>
<dbReference type="PANTHER" id="PTHR33331:SF13">
    <property type="entry name" value="COILED-COIL DOMAIN CONTAINING 162"/>
    <property type="match status" value="1"/>
</dbReference>
<protein>
    <submittedName>
        <fullName evidence="1">Uncharacterized protein</fullName>
    </submittedName>
</protein>
<dbReference type="PANTHER" id="PTHR33331">
    <property type="entry name" value="COILED-COIL DOMAIN-CONTAINING PROTEIN 162"/>
    <property type="match status" value="1"/>
</dbReference>
<dbReference type="AlphaFoldDB" id="A0A0B6YK41"/>
<name>A0A0B6YK41_9EUPU</name>
<organism evidence="1">
    <name type="scientific">Arion vulgaris</name>
    <dbReference type="NCBI Taxonomy" id="1028688"/>
    <lineage>
        <taxon>Eukaryota</taxon>
        <taxon>Metazoa</taxon>
        <taxon>Spiralia</taxon>
        <taxon>Lophotrochozoa</taxon>
        <taxon>Mollusca</taxon>
        <taxon>Gastropoda</taxon>
        <taxon>Heterobranchia</taxon>
        <taxon>Euthyneura</taxon>
        <taxon>Panpulmonata</taxon>
        <taxon>Eupulmonata</taxon>
        <taxon>Stylommatophora</taxon>
        <taxon>Helicina</taxon>
        <taxon>Arionoidea</taxon>
        <taxon>Arionidae</taxon>
        <taxon>Arion</taxon>
    </lineage>
</organism>
<proteinExistence type="predicted"/>
<sequence>LEILECHMIMEVRKRVSRELTLAVAERAREEEVLPTDLWKRAVMKESLTLNRPHIAEKFVDLLMSEVNEDTDTSVTFDSKHLQSCLSELARSIMLRERHNFGRYD</sequence>
<dbReference type="EMBL" id="HACG01009718">
    <property type="protein sequence ID" value="CEK56583.1"/>
    <property type="molecule type" value="Transcribed_RNA"/>
</dbReference>
<feature type="non-terminal residue" evidence="1">
    <location>
        <position position="1"/>
    </location>
</feature>